<reference evidence="2" key="1">
    <citation type="journal article" date="2014" name="Nat. Commun.">
        <title>The emerging biofuel crop Camelina sativa retains a highly undifferentiated hexaploid genome structure.</title>
        <authorList>
            <person name="Kagale S."/>
            <person name="Koh C."/>
            <person name="Nixon J."/>
            <person name="Bollina V."/>
            <person name="Clarke W.E."/>
            <person name="Tuteja R."/>
            <person name="Spillane C."/>
            <person name="Robinson S.J."/>
            <person name="Links M.G."/>
            <person name="Clarke C."/>
            <person name="Higgins E.E."/>
            <person name="Huebert T."/>
            <person name="Sharpe A.G."/>
            <person name="Parkin I.A."/>
        </authorList>
    </citation>
    <scope>NUCLEOTIDE SEQUENCE [LARGE SCALE GENOMIC DNA]</scope>
    <source>
        <strain evidence="2">cv. DH55</strain>
    </source>
</reference>
<reference evidence="3" key="2">
    <citation type="submission" date="2025-08" db="UniProtKB">
        <authorList>
            <consortium name="RefSeq"/>
        </authorList>
    </citation>
    <scope>IDENTIFICATION</scope>
    <source>
        <tissue evidence="3">Leaf</tissue>
    </source>
</reference>
<evidence type="ECO:0000256" key="1">
    <source>
        <dbReference type="SAM" id="SignalP"/>
    </source>
</evidence>
<evidence type="ECO:0000313" key="3">
    <source>
        <dbReference type="RefSeq" id="XP_019100232.1"/>
    </source>
</evidence>
<gene>
    <name evidence="3" type="primary">LOC109132679</name>
</gene>
<sequence length="80" mass="8976">MEMTKRSMMMIVIVMVMASITIREGEAVRLRWTCKQMCIDQCGGRITVPESPCLRKCLHEKCGSPPHLPVKNVGMRNIGG</sequence>
<dbReference type="Proteomes" id="UP000694864">
    <property type="component" value="Chromosome 4"/>
</dbReference>
<name>A0ABM1RMJ4_CAMSA</name>
<evidence type="ECO:0000313" key="2">
    <source>
        <dbReference type="Proteomes" id="UP000694864"/>
    </source>
</evidence>
<proteinExistence type="predicted"/>
<protein>
    <submittedName>
        <fullName evidence="3">Uncharacterized protein LOC109132679</fullName>
    </submittedName>
</protein>
<feature type="chain" id="PRO_5045978536" evidence="1">
    <location>
        <begin position="28"/>
        <end position="80"/>
    </location>
</feature>
<organism evidence="2 3">
    <name type="scientific">Camelina sativa</name>
    <name type="common">False flax</name>
    <name type="synonym">Myagrum sativum</name>
    <dbReference type="NCBI Taxonomy" id="90675"/>
    <lineage>
        <taxon>Eukaryota</taxon>
        <taxon>Viridiplantae</taxon>
        <taxon>Streptophyta</taxon>
        <taxon>Embryophyta</taxon>
        <taxon>Tracheophyta</taxon>
        <taxon>Spermatophyta</taxon>
        <taxon>Magnoliopsida</taxon>
        <taxon>eudicotyledons</taxon>
        <taxon>Gunneridae</taxon>
        <taxon>Pentapetalae</taxon>
        <taxon>rosids</taxon>
        <taxon>malvids</taxon>
        <taxon>Brassicales</taxon>
        <taxon>Brassicaceae</taxon>
        <taxon>Camelineae</taxon>
        <taxon>Camelina</taxon>
    </lineage>
</organism>
<accession>A0ABM1RMJ4</accession>
<feature type="signal peptide" evidence="1">
    <location>
        <begin position="1"/>
        <end position="27"/>
    </location>
</feature>
<dbReference type="GeneID" id="109132679"/>
<keyword evidence="2" id="KW-1185">Reference proteome</keyword>
<keyword evidence="1" id="KW-0732">Signal</keyword>
<dbReference type="RefSeq" id="XP_019100232.1">
    <property type="nucleotide sequence ID" value="XM_019244687.1"/>
</dbReference>